<sequence>MRCQLLTLHRAPKEGMAEPRALYLTRLCGNLLGHEWSTTMCSHLTTPVALIEHKARNILC</sequence>
<dbReference type="Proteomes" id="UP000324222">
    <property type="component" value="Unassembled WGS sequence"/>
</dbReference>
<dbReference type="AlphaFoldDB" id="A0A5B7HJE9"/>
<dbReference type="EMBL" id="VSRR010028584">
    <property type="protein sequence ID" value="MPC68908.1"/>
    <property type="molecule type" value="Genomic_DNA"/>
</dbReference>
<evidence type="ECO:0000313" key="1">
    <source>
        <dbReference type="EMBL" id="MPC68908.1"/>
    </source>
</evidence>
<name>A0A5B7HJE9_PORTR</name>
<protein>
    <submittedName>
        <fullName evidence="1">Uncharacterized protein</fullName>
    </submittedName>
</protein>
<accession>A0A5B7HJE9</accession>
<gene>
    <name evidence="1" type="ORF">E2C01_063119</name>
</gene>
<evidence type="ECO:0000313" key="2">
    <source>
        <dbReference type="Proteomes" id="UP000324222"/>
    </source>
</evidence>
<proteinExistence type="predicted"/>
<comment type="caution">
    <text evidence="1">The sequence shown here is derived from an EMBL/GenBank/DDBJ whole genome shotgun (WGS) entry which is preliminary data.</text>
</comment>
<keyword evidence="2" id="KW-1185">Reference proteome</keyword>
<organism evidence="1 2">
    <name type="scientific">Portunus trituberculatus</name>
    <name type="common">Swimming crab</name>
    <name type="synonym">Neptunus trituberculatus</name>
    <dbReference type="NCBI Taxonomy" id="210409"/>
    <lineage>
        <taxon>Eukaryota</taxon>
        <taxon>Metazoa</taxon>
        <taxon>Ecdysozoa</taxon>
        <taxon>Arthropoda</taxon>
        <taxon>Crustacea</taxon>
        <taxon>Multicrustacea</taxon>
        <taxon>Malacostraca</taxon>
        <taxon>Eumalacostraca</taxon>
        <taxon>Eucarida</taxon>
        <taxon>Decapoda</taxon>
        <taxon>Pleocyemata</taxon>
        <taxon>Brachyura</taxon>
        <taxon>Eubrachyura</taxon>
        <taxon>Portunoidea</taxon>
        <taxon>Portunidae</taxon>
        <taxon>Portuninae</taxon>
        <taxon>Portunus</taxon>
    </lineage>
</organism>
<reference evidence="1 2" key="1">
    <citation type="submission" date="2019-05" db="EMBL/GenBank/DDBJ databases">
        <title>Another draft genome of Portunus trituberculatus and its Hox gene families provides insights of decapod evolution.</title>
        <authorList>
            <person name="Jeong J.-H."/>
            <person name="Song I."/>
            <person name="Kim S."/>
            <person name="Choi T."/>
            <person name="Kim D."/>
            <person name="Ryu S."/>
            <person name="Kim W."/>
        </authorList>
    </citation>
    <scope>NUCLEOTIDE SEQUENCE [LARGE SCALE GENOMIC DNA]</scope>
    <source>
        <tissue evidence="1">Muscle</tissue>
    </source>
</reference>